<accession>A0AAV7LF81</accession>
<feature type="region of interest" description="Disordered" evidence="1">
    <location>
        <begin position="1"/>
        <end position="70"/>
    </location>
</feature>
<dbReference type="EMBL" id="JANPWB010000015">
    <property type="protein sequence ID" value="KAJ1089692.1"/>
    <property type="molecule type" value="Genomic_DNA"/>
</dbReference>
<dbReference type="AlphaFoldDB" id="A0AAV7LF81"/>
<reference evidence="2" key="1">
    <citation type="journal article" date="2022" name="bioRxiv">
        <title>Sequencing and chromosome-scale assembly of the giantPleurodeles waltlgenome.</title>
        <authorList>
            <person name="Brown T."/>
            <person name="Elewa A."/>
            <person name="Iarovenko S."/>
            <person name="Subramanian E."/>
            <person name="Araus A.J."/>
            <person name="Petzold A."/>
            <person name="Susuki M."/>
            <person name="Suzuki K.-i.T."/>
            <person name="Hayashi T."/>
            <person name="Toyoda A."/>
            <person name="Oliveira C."/>
            <person name="Osipova E."/>
            <person name="Leigh N.D."/>
            <person name="Simon A."/>
            <person name="Yun M.H."/>
        </authorList>
    </citation>
    <scope>NUCLEOTIDE SEQUENCE</scope>
    <source>
        <strain evidence="2">20211129_DDA</strain>
        <tissue evidence="2">Liver</tissue>
    </source>
</reference>
<name>A0AAV7LF81_PLEWA</name>
<protein>
    <submittedName>
        <fullName evidence="2">Uncharacterized protein</fullName>
    </submittedName>
</protein>
<feature type="compositionally biased region" description="Basic and acidic residues" evidence="1">
    <location>
        <begin position="1"/>
        <end position="17"/>
    </location>
</feature>
<evidence type="ECO:0000313" key="3">
    <source>
        <dbReference type="Proteomes" id="UP001066276"/>
    </source>
</evidence>
<dbReference type="Proteomes" id="UP001066276">
    <property type="component" value="Chromosome 11"/>
</dbReference>
<keyword evidence="3" id="KW-1185">Reference proteome</keyword>
<comment type="caution">
    <text evidence="2">The sequence shown here is derived from an EMBL/GenBank/DDBJ whole genome shotgun (WGS) entry which is preliminary data.</text>
</comment>
<sequence>MKSQQSRDEGRATEEQRTATLKEGTAKPDRDKKTRRKRPAERTSQLPRRCNVNPPQPRFRRSVALSGAFK</sequence>
<proteinExistence type="predicted"/>
<organism evidence="2 3">
    <name type="scientific">Pleurodeles waltl</name>
    <name type="common">Iberian ribbed newt</name>
    <dbReference type="NCBI Taxonomy" id="8319"/>
    <lineage>
        <taxon>Eukaryota</taxon>
        <taxon>Metazoa</taxon>
        <taxon>Chordata</taxon>
        <taxon>Craniata</taxon>
        <taxon>Vertebrata</taxon>
        <taxon>Euteleostomi</taxon>
        <taxon>Amphibia</taxon>
        <taxon>Batrachia</taxon>
        <taxon>Caudata</taxon>
        <taxon>Salamandroidea</taxon>
        <taxon>Salamandridae</taxon>
        <taxon>Pleurodelinae</taxon>
        <taxon>Pleurodeles</taxon>
    </lineage>
</organism>
<gene>
    <name evidence="2" type="ORF">NDU88_002839</name>
</gene>
<evidence type="ECO:0000256" key="1">
    <source>
        <dbReference type="SAM" id="MobiDB-lite"/>
    </source>
</evidence>
<evidence type="ECO:0000313" key="2">
    <source>
        <dbReference type="EMBL" id="KAJ1089692.1"/>
    </source>
</evidence>